<accession>A0A1G2TFY3</accession>
<evidence type="ECO:0000259" key="2">
    <source>
        <dbReference type="Pfam" id="PF03703"/>
    </source>
</evidence>
<evidence type="ECO:0000256" key="1">
    <source>
        <dbReference type="SAM" id="Phobius"/>
    </source>
</evidence>
<dbReference type="Pfam" id="PF03703">
    <property type="entry name" value="bPH_2"/>
    <property type="match status" value="1"/>
</dbReference>
<keyword evidence="1" id="KW-0472">Membrane</keyword>
<evidence type="ECO:0000313" key="3">
    <source>
        <dbReference type="EMBL" id="OHA95541.1"/>
    </source>
</evidence>
<dbReference type="AlphaFoldDB" id="A0A1G2TFY3"/>
<dbReference type="PANTHER" id="PTHR34473:SF2">
    <property type="entry name" value="UPF0699 TRANSMEMBRANE PROTEIN YDBT"/>
    <property type="match status" value="1"/>
</dbReference>
<dbReference type="EMBL" id="MHVR01000023">
    <property type="protein sequence ID" value="OHA95541.1"/>
    <property type="molecule type" value="Genomic_DNA"/>
</dbReference>
<organism evidence="3 4">
    <name type="scientific">Candidatus Zambryskibacteria bacterium RIFCSPHIGHO2_02_FULL_43_14</name>
    <dbReference type="NCBI Taxonomy" id="1802748"/>
    <lineage>
        <taxon>Bacteria</taxon>
        <taxon>Candidatus Zambryskiibacteriota</taxon>
    </lineage>
</organism>
<protein>
    <recommendedName>
        <fullName evidence="2">YdbS-like PH domain-containing protein</fullName>
    </recommendedName>
</protein>
<dbReference type="PANTHER" id="PTHR34473">
    <property type="entry name" value="UPF0699 TRANSMEMBRANE PROTEIN YDBS"/>
    <property type="match status" value="1"/>
</dbReference>
<keyword evidence="1" id="KW-1133">Transmembrane helix</keyword>
<name>A0A1G2TFY3_9BACT</name>
<feature type="transmembrane region" description="Helical" evidence="1">
    <location>
        <begin position="9"/>
        <end position="32"/>
    </location>
</feature>
<reference evidence="3 4" key="1">
    <citation type="journal article" date="2016" name="Nat. Commun.">
        <title>Thousands of microbial genomes shed light on interconnected biogeochemical processes in an aquifer system.</title>
        <authorList>
            <person name="Anantharaman K."/>
            <person name="Brown C.T."/>
            <person name="Hug L.A."/>
            <person name="Sharon I."/>
            <person name="Castelle C.J."/>
            <person name="Probst A.J."/>
            <person name="Thomas B.C."/>
            <person name="Singh A."/>
            <person name="Wilkins M.J."/>
            <person name="Karaoz U."/>
            <person name="Brodie E.L."/>
            <person name="Williams K.H."/>
            <person name="Hubbard S.S."/>
            <person name="Banfield J.F."/>
        </authorList>
    </citation>
    <scope>NUCLEOTIDE SEQUENCE [LARGE SCALE GENOMIC DNA]</scope>
</reference>
<gene>
    <name evidence="3" type="ORF">A3C70_00745</name>
</gene>
<dbReference type="Proteomes" id="UP000178175">
    <property type="component" value="Unassembled WGS sequence"/>
</dbReference>
<keyword evidence="1" id="KW-0812">Transmembrane</keyword>
<proteinExistence type="predicted"/>
<feature type="transmembrane region" description="Helical" evidence="1">
    <location>
        <begin position="52"/>
        <end position="71"/>
    </location>
</feature>
<comment type="caution">
    <text evidence="3">The sequence shown here is derived from an EMBL/GenBank/DDBJ whole genome shotgun (WGS) entry which is preliminary data.</text>
</comment>
<feature type="domain" description="YdbS-like PH" evidence="2">
    <location>
        <begin position="75"/>
        <end position="164"/>
    </location>
</feature>
<evidence type="ECO:0000313" key="4">
    <source>
        <dbReference type="Proteomes" id="UP000178175"/>
    </source>
</evidence>
<sequence>MKQLDPKAVWLFFISFVLRAFIPIIFLSIYGAVILSDLGKSLDNGGEFSFGFLNWLWIIIPVFLVLCFVWAKLTYHFYRYELTDAGFRKELGVIYKKYVTIPYDRIQNVDINRGILARILGLSDLNIQTAGMSATVSRYGVMGGGAEGRLPAVSMAVGEQLRDELIQRTRQSKNQGL</sequence>
<dbReference type="InterPro" id="IPR005182">
    <property type="entry name" value="YdbS-like_PH"/>
</dbReference>